<dbReference type="EMBL" id="JBDPZC010000001">
    <property type="protein sequence ID" value="MEO3711599.1"/>
    <property type="molecule type" value="Genomic_DNA"/>
</dbReference>
<dbReference type="RefSeq" id="WP_347605615.1">
    <property type="nucleotide sequence ID" value="NZ_JBDPZC010000001.1"/>
</dbReference>
<feature type="transmembrane region" description="Helical" evidence="1">
    <location>
        <begin position="31"/>
        <end position="51"/>
    </location>
</feature>
<feature type="transmembrane region" description="Helical" evidence="1">
    <location>
        <begin position="57"/>
        <end position="76"/>
    </location>
</feature>
<keyword evidence="1" id="KW-0472">Membrane</keyword>
<comment type="caution">
    <text evidence="2">The sequence shown here is derived from an EMBL/GenBank/DDBJ whole genome shotgun (WGS) entry which is preliminary data.</text>
</comment>
<dbReference type="Proteomes" id="UP001462640">
    <property type="component" value="Unassembled WGS sequence"/>
</dbReference>
<keyword evidence="1" id="KW-0812">Transmembrane</keyword>
<evidence type="ECO:0000313" key="3">
    <source>
        <dbReference type="Proteomes" id="UP001462640"/>
    </source>
</evidence>
<evidence type="ECO:0008006" key="4">
    <source>
        <dbReference type="Google" id="ProtNLM"/>
    </source>
</evidence>
<reference evidence="2 3" key="1">
    <citation type="submission" date="2024-05" db="EMBL/GenBank/DDBJ databases">
        <title>Roseateles sp. 2.12 16S ribosomal RNA gene Genome sequencing and assembly.</title>
        <authorList>
            <person name="Woo H."/>
        </authorList>
    </citation>
    <scope>NUCLEOTIDE SEQUENCE [LARGE SCALE GENOMIC DNA]</scope>
    <source>
        <strain evidence="2 3">2.12</strain>
    </source>
</reference>
<protein>
    <recommendedName>
        <fullName evidence="4">DUF2244 domain-containing protein</fullName>
    </recommendedName>
</protein>
<organism evidence="2 3">
    <name type="scientific">Roseateles flavus</name>
    <dbReference type="NCBI Taxonomy" id="3149041"/>
    <lineage>
        <taxon>Bacteria</taxon>
        <taxon>Pseudomonadati</taxon>
        <taxon>Pseudomonadota</taxon>
        <taxon>Betaproteobacteria</taxon>
        <taxon>Burkholderiales</taxon>
        <taxon>Sphaerotilaceae</taxon>
        <taxon>Roseateles</taxon>
    </lineage>
</organism>
<proteinExistence type="predicted"/>
<keyword evidence="1" id="KW-1133">Transmembrane helix</keyword>
<keyword evidence="3" id="KW-1185">Reference proteome</keyword>
<evidence type="ECO:0000256" key="1">
    <source>
        <dbReference type="SAM" id="Phobius"/>
    </source>
</evidence>
<gene>
    <name evidence="2" type="ORF">ABDJ40_02325</name>
</gene>
<sequence>MRSNAALWRRLRDDIPQARQVLLPRVEVHPLSWGLGLSGTALGLWGVPLLPDAWRTGAGWLALGLVVAGMAAWGLLKREHLGWRLDFASRELAPVGVDGEPRRLDGPGWGLYCVGGSKRRSLALEFRHEDGGKALRVLETRGGASREEHQLVSQIADALAQRLQLRREGLSL</sequence>
<name>A0ABV0G9D3_9BURK</name>
<evidence type="ECO:0000313" key="2">
    <source>
        <dbReference type="EMBL" id="MEO3711599.1"/>
    </source>
</evidence>
<accession>A0ABV0G9D3</accession>